<reference evidence="1" key="2">
    <citation type="journal article" date="2021" name="PeerJ">
        <title>Extensive microbial diversity within the chicken gut microbiome revealed by metagenomics and culture.</title>
        <authorList>
            <person name="Gilroy R."/>
            <person name="Ravi A."/>
            <person name="Getino M."/>
            <person name="Pursley I."/>
            <person name="Horton D.L."/>
            <person name="Alikhan N.F."/>
            <person name="Baker D."/>
            <person name="Gharbi K."/>
            <person name="Hall N."/>
            <person name="Watson M."/>
            <person name="Adriaenssens E.M."/>
            <person name="Foster-Nyarko E."/>
            <person name="Jarju S."/>
            <person name="Secka A."/>
            <person name="Antonio M."/>
            <person name="Oren A."/>
            <person name="Chaudhuri R.R."/>
            <person name="La Ragione R."/>
            <person name="Hildebrand F."/>
            <person name="Pallen M.J."/>
        </authorList>
    </citation>
    <scope>NUCLEOTIDE SEQUENCE</scope>
    <source>
        <strain evidence="1">CHK184-20233</strain>
    </source>
</reference>
<dbReference type="AlphaFoldDB" id="A0A9D1J343"/>
<dbReference type="Gene3D" id="3.20.20.370">
    <property type="entry name" value="Glycoside hydrolase/deacetylase"/>
    <property type="match status" value="1"/>
</dbReference>
<evidence type="ECO:0008006" key="3">
    <source>
        <dbReference type="Google" id="ProtNLM"/>
    </source>
</evidence>
<gene>
    <name evidence="1" type="ORF">IAB38_02665</name>
</gene>
<dbReference type="SUPFAM" id="SSF88713">
    <property type="entry name" value="Glycoside hydrolase/deacetylase"/>
    <property type="match status" value="1"/>
</dbReference>
<dbReference type="GO" id="GO:0005975">
    <property type="term" value="P:carbohydrate metabolic process"/>
    <property type="evidence" value="ECO:0007669"/>
    <property type="project" value="InterPro"/>
</dbReference>
<reference evidence="1" key="1">
    <citation type="submission" date="2020-10" db="EMBL/GenBank/DDBJ databases">
        <authorList>
            <person name="Gilroy R."/>
        </authorList>
    </citation>
    <scope>NUCLEOTIDE SEQUENCE</scope>
    <source>
        <strain evidence="1">CHK184-20233</strain>
    </source>
</reference>
<dbReference type="InterPro" id="IPR011330">
    <property type="entry name" value="Glyco_hydro/deAcase_b/a-brl"/>
</dbReference>
<comment type="caution">
    <text evidence="1">The sequence shown here is derived from an EMBL/GenBank/DDBJ whole genome shotgun (WGS) entry which is preliminary data.</text>
</comment>
<proteinExistence type="predicted"/>
<protein>
    <recommendedName>
        <fullName evidence="3">NodB homology domain-containing protein</fullName>
    </recommendedName>
</protein>
<dbReference type="Proteomes" id="UP000824232">
    <property type="component" value="Unassembled WGS sequence"/>
</dbReference>
<dbReference type="EMBL" id="DVHC01000027">
    <property type="protein sequence ID" value="HIR58930.1"/>
    <property type="molecule type" value="Genomic_DNA"/>
</dbReference>
<organism evidence="1 2">
    <name type="scientific">Candidatus Onthousia excrementipullorum</name>
    <dbReference type="NCBI Taxonomy" id="2840884"/>
    <lineage>
        <taxon>Bacteria</taxon>
        <taxon>Bacillati</taxon>
        <taxon>Bacillota</taxon>
        <taxon>Bacilli</taxon>
        <taxon>Candidatus Onthousia</taxon>
    </lineage>
</organism>
<evidence type="ECO:0000313" key="2">
    <source>
        <dbReference type="Proteomes" id="UP000824232"/>
    </source>
</evidence>
<evidence type="ECO:0000313" key="1">
    <source>
        <dbReference type="EMBL" id="HIR58930.1"/>
    </source>
</evidence>
<sequence length="280" mass="31327">MIFVSLLVLFSFYYTEKAIGLLESNDPLMKEIKDKGSTKEEEAINAKVDGDYLIPGYNGLVIDLDNSFTKMKGYGSYNDALLVFEEVEPNISIDDYYDKYISSGNGISTNIALVFAIDTNSYTDNVLNILKEMGVVGTFFIDGKFTDSNTSFVTNAVINSNEVEVLSYDKTYDELLFKASIDKIKTLTSTTPKYCYATYDNEEVLNLCSKLSMHTIIPTLKLDNNIYSNLKGNLRSGSIISVKLTESNVSELKVLINYIKQRGFTLVTLDTLLNEARGEK</sequence>
<accession>A0A9D1J343</accession>
<name>A0A9D1J343_9FIRM</name>